<evidence type="ECO:0000313" key="2">
    <source>
        <dbReference type="Proteomes" id="UP001479436"/>
    </source>
</evidence>
<dbReference type="EMBL" id="JASJQH010007586">
    <property type="protein sequence ID" value="KAK9704126.1"/>
    <property type="molecule type" value="Genomic_DNA"/>
</dbReference>
<protein>
    <recommendedName>
        <fullName evidence="3">IMS import disulfide relay-system CHCH-CHCH-like Cx9C domain-containing protein</fullName>
    </recommendedName>
</protein>
<reference evidence="1 2" key="1">
    <citation type="submission" date="2023-04" db="EMBL/GenBank/DDBJ databases">
        <title>Genome of Basidiobolus ranarum AG-B5.</title>
        <authorList>
            <person name="Stajich J.E."/>
            <person name="Carter-House D."/>
            <person name="Gryganskyi A."/>
        </authorList>
    </citation>
    <scope>NUCLEOTIDE SEQUENCE [LARGE SCALE GENOMIC DNA]</scope>
    <source>
        <strain evidence="1 2">AG-B5</strain>
    </source>
</reference>
<proteinExistence type="predicted"/>
<sequence length="63" mass="6971">MTLPKSASKSITKFSTAIGKCVPEMSTYGKCISNHLNDTRRDICGLEFQAFKACVQKSVGKKW</sequence>
<evidence type="ECO:0008006" key="3">
    <source>
        <dbReference type="Google" id="ProtNLM"/>
    </source>
</evidence>
<organism evidence="1 2">
    <name type="scientific">Basidiobolus ranarum</name>
    <dbReference type="NCBI Taxonomy" id="34480"/>
    <lineage>
        <taxon>Eukaryota</taxon>
        <taxon>Fungi</taxon>
        <taxon>Fungi incertae sedis</taxon>
        <taxon>Zoopagomycota</taxon>
        <taxon>Entomophthoromycotina</taxon>
        <taxon>Basidiobolomycetes</taxon>
        <taxon>Basidiobolales</taxon>
        <taxon>Basidiobolaceae</taxon>
        <taxon>Basidiobolus</taxon>
    </lineage>
</organism>
<comment type="caution">
    <text evidence="1">The sequence shown here is derived from an EMBL/GenBank/DDBJ whole genome shotgun (WGS) entry which is preliminary data.</text>
</comment>
<name>A0ABR2VVK3_9FUNG</name>
<accession>A0ABR2VVK3</accession>
<evidence type="ECO:0000313" key="1">
    <source>
        <dbReference type="EMBL" id="KAK9704126.1"/>
    </source>
</evidence>
<dbReference type="InterPro" id="IPR034595">
    <property type="entry name" value="NDUFAF8"/>
</dbReference>
<keyword evidence="2" id="KW-1185">Reference proteome</keyword>
<dbReference type="PANTHER" id="PTHR34561:SF1">
    <property type="entry name" value="NADH DEHYDROGENASE [UBIQUINONE] 1 ALPHA SUBCOMPLEX ASSEMBLY FACTOR 8"/>
    <property type="match status" value="1"/>
</dbReference>
<dbReference type="Proteomes" id="UP001479436">
    <property type="component" value="Unassembled WGS sequence"/>
</dbReference>
<gene>
    <name evidence="1" type="ORF">K7432_010371</name>
</gene>
<dbReference type="PANTHER" id="PTHR34561">
    <property type="entry name" value="NADH DEHYDROGENASE [UBIQUINONE] 1 ALPHA SUBCOMPLEX ASSEMBLY FACTOR 8"/>
    <property type="match status" value="1"/>
</dbReference>